<accession>A0A913YVN0</accession>
<dbReference type="AlphaFoldDB" id="A0A913YVN0"/>
<dbReference type="GeneID" id="114576530"/>
<dbReference type="KEGG" id="epa:114576530"/>
<protein>
    <submittedName>
        <fullName evidence="1">Uncharacterized protein</fullName>
    </submittedName>
</protein>
<sequence>MMSSALNKLKPGNKLSSEALLVILSIVSRITKDELVRIWWYSGVKDHFMSLLQDIRRFLPKNLPAASDVTKLKSQVDSHVDTLDRVLLQFNDVQVKGTESDQPFFFLDEVVSDIKEELSKLKKELANMIRIFGK</sequence>
<evidence type="ECO:0000313" key="1">
    <source>
        <dbReference type="EnsemblMetazoa" id="XP_028519118.1"/>
    </source>
</evidence>
<dbReference type="EnsemblMetazoa" id="XM_028663317.1">
    <property type="protein sequence ID" value="XP_028519118.1"/>
    <property type="gene ID" value="LOC114576530"/>
</dbReference>
<evidence type="ECO:0000313" key="2">
    <source>
        <dbReference type="Proteomes" id="UP000887567"/>
    </source>
</evidence>
<keyword evidence="2" id="KW-1185">Reference proteome</keyword>
<organism evidence="1 2">
    <name type="scientific">Exaiptasia diaphana</name>
    <name type="common">Tropical sea anemone</name>
    <name type="synonym">Aiptasia pulchella</name>
    <dbReference type="NCBI Taxonomy" id="2652724"/>
    <lineage>
        <taxon>Eukaryota</taxon>
        <taxon>Metazoa</taxon>
        <taxon>Cnidaria</taxon>
        <taxon>Anthozoa</taxon>
        <taxon>Hexacorallia</taxon>
        <taxon>Actiniaria</taxon>
        <taxon>Aiptasiidae</taxon>
        <taxon>Exaiptasia</taxon>
    </lineage>
</organism>
<reference evidence="1" key="1">
    <citation type="submission" date="2022-11" db="UniProtKB">
        <authorList>
            <consortium name="EnsemblMetazoa"/>
        </authorList>
    </citation>
    <scope>IDENTIFICATION</scope>
</reference>
<proteinExistence type="predicted"/>
<name>A0A913YVN0_EXADI</name>
<dbReference type="Proteomes" id="UP000887567">
    <property type="component" value="Unplaced"/>
</dbReference>
<dbReference type="RefSeq" id="XP_028519118.1">
    <property type="nucleotide sequence ID" value="XM_028663317.1"/>
</dbReference>